<name>A0A6C0B6I8_9ZZZZ</name>
<organism evidence="1">
    <name type="scientific">viral metagenome</name>
    <dbReference type="NCBI Taxonomy" id="1070528"/>
    <lineage>
        <taxon>unclassified sequences</taxon>
        <taxon>metagenomes</taxon>
        <taxon>organismal metagenomes</taxon>
    </lineage>
</organism>
<accession>A0A6C0B6I8</accession>
<evidence type="ECO:0008006" key="2">
    <source>
        <dbReference type="Google" id="ProtNLM"/>
    </source>
</evidence>
<proteinExistence type="predicted"/>
<sequence>MISSFSSLGGMVPKNPAVVVGSEFYYTFDTVDFDAVNYKYKNNVTGVYDLKIYRSTADMTSSTTNITGTTDLALNGTDQYADITSITTGTSGITISVWFRSSGTSYNSYVFDLGNGSSKNNIELYLDTTTNKPVFRIYKGTTAYTYTGTSFIDVTMRTDNSYRHIGIVMDPNGTFKYYLNGGLYNTTTGNQYPNPILRVNNYIGYGYNGIGTPYLNGGIGEFRMYNTMKTDADMLSYYKSNTRIDNYANMFFHYKFLLGDLTGNGTTPKILNYATSTYDMTFNRATLISQATPGAAGTVGLASENNKFGSEYFYSYCTTVNSTFGANLPAITTPTTGVGGFTICFWFKIVSSPTTWWILFGMNTQNGTDSANQAVRIGVHGNTTPSNTFAVASNNNGVTYFPASTTVANLGTTWHFYYIKVDYSTSTVNHCLDMTIIPNSVISGAGNININTLYNYINILCSPAKDVPAYAQMDDFRFYKIPLTDNELRAIYTKTNKL</sequence>
<dbReference type="Gene3D" id="2.60.120.200">
    <property type="match status" value="2"/>
</dbReference>
<dbReference type="SUPFAM" id="SSF49899">
    <property type="entry name" value="Concanavalin A-like lectins/glucanases"/>
    <property type="match status" value="2"/>
</dbReference>
<dbReference type="Pfam" id="PF13385">
    <property type="entry name" value="Laminin_G_3"/>
    <property type="match status" value="2"/>
</dbReference>
<dbReference type="AlphaFoldDB" id="A0A6C0B6I8"/>
<protein>
    <recommendedName>
        <fullName evidence="2">LamG-like jellyroll fold domain-containing protein</fullName>
    </recommendedName>
</protein>
<dbReference type="InterPro" id="IPR013320">
    <property type="entry name" value="ConA-like_dom_sf"/>
</dbReference>
<reference evidence="1" key="1">
    <citation type="journal article" date="2020" name="Nature">
        <title>Giant virus diversity and host interactions through global metagenomics.</title>
        <authorList>
            <person name="Schulz F."/>
            <person name="Roux S."/>
            <person name="Paez-Espino D."/>
            <person name="Jungbluth S."/>
            <person name="Walsh D.A."/>
            <person name="Denef V.J."/>
            <person name="McMahon K.D."/>
            <person name="Konstantinidis K.T."/>
            <person name="Eloe-Fadrosh E.A."/>
            <person name="Kyrpides N.C."/>
            <person name="Woyke T."/>
        </authorList>
    </citation>
    <scope>NUCLEOTIDE SEQUENCE</scope>
    <source>
        <strain evidence="1">GVMAG-M-3300010157-4</strain>
    </source>
</reference>
<dbReference type="EMBL" id="MN739085">
    <property type="protein sequence ID" value="QHS87670.1"/>
    <property type="molecule type" value="Genomic_DNA"/>
</dbReference>
<evidence type="ECO:0000313" key="1">
    <source>
        <dbReference type="EMBL" id="QHS87670.1"/>
    </source>
</evidence>